<feature type="transmembrane region" description="Helical" evidence="1">
    <location>
        <begin position="106"/>
        <end position="127"/>
    </location>
</feature>
<protein>
    <submittedName>
        <fullName evidence="2">Uncharacterized protein</fullName>
    </submittedName>
</protein>
<gene>
    <name evidence="2" type="ORF">BOH66_07850</name>
</gene>
<evidence type="ECO:0000313" key="2">
    <source>
        <dbReference type="EMBL" id="APZ34169.1"/>
    </source>
</evidence>
<keyword evidence="1" id="KW-0472">Membrane</keyword>
<feature type="transmembrane region" description="Helical" evidence="1">
    <location>
        <begin position="13"/>
        <end position="35"/>
    </location>
</feature>
<dbReference type="RefSeq" id="WP_076690484.1">
    <property type="nucleotide sequence ID" value="NZ_CP018762.1"/>
</dbReference>
<name>A0A1P8U7S5_9MICO</name>
<sequence length="131" mass="14605">MSITDTIGIIGEMLSWIGAIIGIPFLIAALIIAAIDGPRTPTNVTIVEDLDQQQIAIWSAKERTYTRPLTPRDDLRDHDSTTVTGYVPERRPDRLRLHKRSHPERLCQTLAITMLCTAAVGFLASLLPMVW</sequence>
<dbReference type="Proteomes" id="UP000187185">
    <property type="component" value="Chromosome"/>
</dbReference>
<dbReference type="AlphaFoldDB" id="A0A1P8U7S5"/>
<dbReference type="KEGG" id="maur:BOH66_07850"/>
<keyword evidence="1" id="KW-1133">Transmembrane helix</keyword>
<keyword evidence="1" id="KW-0812">Transmembrane</keyword>
<dbReference type="OrthoDB" id="4991083at2"/>
<evidence type="ECO:0000313" key="3">
    <source>
        <dbReference type="Proteomes" id="UP000187185"/>
    </source>
</evidence>
<organism evidence="2 3">
    <name type="scientific">Microbacterium aurum</name>
    <dbReference type="NCBI Taxonomy" id="36805"/>
    <lineage>
        <taxon>Bacteria</taxon>
        <taxon>Bacillati</taxon>
        <taxon>Actinomycetota</taxon>
        <taxon>Actinomycetes</taxon>
        <taxon>Micrococcales</taxon>
        <taxon>Microbacteriaceae</taxon>
        <taxon>Microbacterium</taxon>
    </lineage>
</organism>
<evidence type="ECO:0000256" key="1">
    <source>
        <dbReference type="SAM" id="Phobius"/>
    </source>
</evidence>
<dbReference type="STRING" id="36805.BOH66_07850"/>
<dbReference type="EMBL" id="CP018762">
    <property type="protein sequence ID" value="APZ34169.1"/>
    <property type="molecule type" value="Genomic_DNA"/>
</dbReference>
<accession>A0A1P8U7S5</accession>
<proteinExistence type="predicted"/>
<keyword evidence="3" id="KW-1185">Reference proteome</keyword>
<reference evidence="2 3" key="1">
    <citation type="submission" date="2016-12" db="EMBL/GenBank/DDBJ databases">
        <title>Complete genome sequence of Microbacterium aurum KACC 15219.</title>
        <authorList>
            <person name="Jung Y."/>
            <person name="Shin J.-H."/>
            <person name="Lee Y.-J."/>
            <person name="Yi H."/>
            <person name="Bahn Y.-S."/>
            <person name="Kim J.F."/>
            <person name="Lee D.-W."/>
        </authorList>
    </citation>
    <scope>NUCLEOTIDE SEQUENCE [LARGE SCALE GENOMIC DNA]</scope>
    <source>
        <strain evidence="2 3">KACC 15219</strain>
    </source>
</reference>